<protein>
    <submittedName>
        <fullName evidence="1">Uncharacterized protein</fullName>
    </submittedName>
</protein>
<evidence type="ECO:0000313" key="2">
    <source>
        <dbReference type="Proteomes" id="UP001064048"/>
    </source>
</evidence>
<name>A0ACC0JUM9_CHOFU</name>
<gene>
    <name evidence="1" type="ORF">MSG28_002243</name>
</gene>
<dbReference type="Proteomes" id="UP001064048">
    <property type="component" value="Chromosome 3"/>
</dbReference>
<reference evidence="1 2" key="1">
    <citation type="journal article" date="2022" name="Genome Biol. Evol.">
        <title>The Spruce Budworm Genome: Reconstructing the Evolutionary History of Antifreeze Proteins.</title>
        <authorList>
            <person name="Beliveau C."/>
            <person name="Gagne P."/>
            <person name="Picq S."/>
            <person name="Vernygora O."/>
            <person name="Keeling C.I."/>
            <person name="Pinkney K."/>
            <person name="Doucet D."/>
            <person name="Wen F."/>
            <person name="Johnston J.S."/>
            <person name="Maaroufi H."/>
            <person name="Boyle B."/>
            <person name="Laroche J."/>
            <person name="Dewar K."/>
            <person name="Juretic N."/>
            <person name="Blackburn G."/>
            <person name="Nisole A."/>
            <person name="Brunet B."/>
            <person name="Brandao M."/>
            <person name="Lumley L."/>
            <person name="Duan J."/>
            <person name="Quan G."/>
            <person name="Lucarotti C.J."/>
            <person name="Roe A.D."/>
            <person name="Sperling F.A.H."/>
            <person name="Levesque R.C."/>
            <person name="Cusson M."/>
        </authorList>
    </citation>
    <scope>NUCLEOTIDE SEQUENCE [LARGE SCALE GENOMIC DNA]</scope>
    <source>
        <strain evidence="1">Glfc:IPQL:Cfum</strain>
    </source>
</reference>
<accession>A0ACC0JUM9</accession>
<proteinExistence type="predicted"/>
<organism evidence="1 2">
    <name type="scientific">Choristoneura fumiferana</name>
    <name type="common">Spruce budworm moth</name>
    <name type="synonym">Archips fumiferana</name>
    <dbReference type="NCBI Taxonomy" id="7141"/>
    <lineage>
        <taxon>Eukaryota</taxon>
        <taxon>Metazoa</taxon>
        <taxon>Ecdysozoa</taxon>
        <taxon>Arthropoda</taxon>
        <taxon>Hexapoda</taxon>
        <taxon>Insecta</taxon>
        <taxon>Pterygota</taxon>
        <taxon>Neoptera</taxon>
        <taxon>Endopterygota</taxon>
        <taxon>Lepidoptera</taxon>
        <taxon>Glossata</taxon>
        <taxon>Ditrysia</taxon>
        <taxon>Tortricoidea</taxon>
        <taxon>Tortricidae</taxon>
        <taxon>Tortricinae</taxon>
        <taxon>Choristoneura</taxon>
    </lineage>
</organism>
<dbReference type="EMBL" id="CM046103">
    <property type="protein sequence ID" value="KAI8427879.1"/>
    <property type="molecule type" value="Genomic_DNA"/>
</dbReference>
<sequence>MCDSSWPRPSVVGAAEAQVSVVVEGVVCARAPHQPVVAPADKKNSSPFFLIFPSQRSLHEGHNQN</sequence>
<keyword evidence="2" id="KW-1185">Reference proteome</keyword>
<comment type="caution">
    <text evidence="1">The sequence shown here is derived from an EMBL/GenBank/DDBJ whole genome shotgun (WGS) entry which is preliminary data.</text>
</comment>
<evidence type="ECO:0000313" key="1">
    <source>
        <dbReference type="EMBL" id="KAI8427879.1"/>
    </source>
</evidence>